<evidence type="ECO:0000313" key="6">
    <source>
        <dbReference type="Proteomes" id="UP001141552"/>
    </source>
</evidence>
<gene>
    <name evidence="5" type="ORF">Tsubulata_004403</name>
</gene>
<organism evidence="5 6">
    <name type="scientific">Turnera subulata</name>
    <dbReference type="NCBI Taxonomy" id="218843"/>
    <lineage>
        <taxon>Eukaryota</taxon>
        <taxon>Viridiplantae</taxon>
        <taxon>Streptophyta</taxon>
        <taxon>Embryophyta</taxon>
        <taxon>Tracheophyta</taxon>
        <taxon>Spermatophyta</taxon>
        <taxon>Magnoliopsida</taxon>
        <taxon>eudicotyledons</taxon>
        <taxon>Gunneridae</taxon>
        <taxon>Pentapetalae</taxon>
        <taxon>rosids</taxon>
        <taxon>fabids</taxon>
        <taxon>Malpighiales</taxon>
        <taxon>Passifloraceae</taxon>
        <taxon>Turnera</taxon>
    </lineage>
</organism>
<evidence type="ECO:0000256" key="4">
    <source>
        <dbReference type="SAM" id="MobiDB-lite"/>
    </source>
</evidence>
<dbReference type="Pfam" id="PF05701">
    <property type="entry name" value="WEMBL"/>
    <property type="match status" value="1"/>
</dbReference>
<dbReference type="InterPro" id="IPR008545">
    <property type="entry name" value="Web"/>
</dbReference>
<evidence type="ECO:0000313" key="5">
    <source>
        <dbReference type="EMBL" id="KAJ4829066.1"/>
    </source>
</evidence>
<proteinExistence type="inferred from homology"/>
<dbReference type="GO" id="GO:0009904">
    <property type="term" value="P:chloroplast accumulation movement"/>
    <property type="evidence" value="ECO:0007669"/>
    <property type="project" value="TreeGrafter"/>
</dbReference>
<comment type="similarity">
    <text evidence="1">Belongs to the WEB family.</text>
</comment>
<accession>A0A9Q0J491</accession>
<dbReference type="AlphaFoldDB" id="A0A9Q0J491"/>
<keyword evidence="6" id="KW-1185">Reference proteome</keyword>
<dbReference type="PANTHER" id="PTHR32054">
    <property type="entry name" value="HEAVY CHAIN, PUTATIVE, EXPRESSED-RELATED-RELATED"/>
    <property type="match status" value="1"/>
</dbReference>
<reference evidence="5" key="1">
    <citation type="submission" date="2022-02" db="EMBL/GenBank/DDBJ databases">
        <authorList>
            <person name="Henning P.M."/>
            <person name="McCubbin A.G."/>
            <person name="Shore J.S."/>
        </authorList>
    </citation>
    <scope>NUCLEOTIDE SEQUENCE</scope>
    <source>
        <strain evidence="5">F60SS</strain>
        <tissue evidence="5">Leaves</tissue>
    </source>
</reference>
<dbReference type="GO" id="GO:0005829">
    <property type="term" value="C:cytosol"/>
    <property type="evidence" value="ECO:0007669"/>
    <property type="project" value="TreeGrafter"/>
</dbReference>
<protein>
    <submittedName>
        <fullName evidence="5">Uncharacterized protein</fullName>
    </submittedName>
</protein>
<dbReference type="PANTHER" id="PTHR32054:SF3">
    <property type="entry name" value="HEAVY CHAIN, PUTATIVE, EXPRESSED-RELATED"/>
    <property type="match status" value="1"/>
</dbReference>
<keyword evidence="2 3" id="KW-0175">Coiled coil</keyword>
<feature type="coiled-coil region" evidence="3">
    <location>
        <begin position="270"/>
        <end position="304"/>
    </location>
</feature>
<comment type="caution">
    <text evidence="5">The sequence shown here is derived from an EMBL/GenBank/DDBJ whole genome shotgun (WGS) entry which is preliminary data.</text>
</comment>
<dbReference type="EMBL" id="JAKUCV010006000">
    <property type="protein sequence ID" value="KAJ4829066.1"/>
    <property type="molecule type" value="Genomic_DNA"/>
</dbReference>
<sequence>MARVLAKETHLHLAQRELNKLKDQAGNAETTEAQALAELEKARRTVEELTQKLKIVTESKDSAIKETEAAKNRAKQIEETKGGISPKSDAARKKDLESARERYMTVFSELDTTKQELRKILQECDASLEAKSAAFNQAAEAETVAKVNVDKVSELSKEISALQETIGQLKLAALEAHQEQAKTFADKDIQRQSYKSSLEASTNKLLALKKEIDPELAKNLGKQLTETTEEIGMLKKQKENSKASDEDSVKVVTSELDGAKDSLQKVAEEESSLRSLVESLKLKLENVKKEHAELKEKEAETESITGNLHLKLRKSKSELEAAIEEESKVRGVSEEMISTLQQLWLEAENARREAEEKKSKAEELKKVADATRIALEEAEKKLTVALEEAEEAKTAEAMALEEASKRAEMAEAAKGKLHFLYPTDDQGQGDTIGVEYAPIILPAGNTVAINNPYVAGAGEDEEENNQGNDAPDDFIEVRVFNFEGQFRWVYSISRRQQTTFEIFCRNLGYLWGIYTGLTGPVLHPIEDLWPGFEVDIVFYLFFSNRWIFIDPVSLEGTLQEEDAIFEWQSILGSLRRVEITELAAV</sequence>
<evidence type="ECO:0000256" key="1">
    <source>
        <dbReference type="ARBA" id="ARBA00005485"/>
    </source>
</evidence>
<evidence type="ECO:0000256" key="3">
    <source>
        <dbReference type="SAM" id="Coils"/>
    </source>
</evidence>
<reference evidence="5" key="2">
    <citation type="journal article" date="2023" name="Plants (Basel)">
        <title>Annotation of the Turnera subulata (Passifloraceae) Draft Genome Reveals the S-Locus Evolved after the Divergence of Turneroideae from Passifloroideae in a Stepwise Manner.</title>
        <authorList>
            <person name="Henning P.M."/>
            <person name="Roalson E.H."/>
            <person name="Mir W."/>
            <person name="McCubbin A.G."/>
            <person name="Shore J.S."/>
        </authorList>
    </citation>
    <scope>NUCLEOTIDE SEQUENCE</scope>
    <source>
        <strain evidence="5">F60SS</strain>
    </source>
</reference>
<feature type="region of interest" description="Disordered" evidence="4">
    <location>
        <begin position="64"/>
        <end position="96"/>
    </location>
</feature>
<evidence type="ECO:0000256" key="2">
    <source>
        <dbReference type="ARBA" id="ARBA00023054"/>
    </source>
</evidence>
<feature type="compositionally biased region" description="Basic and acidic residues" evidence="4">
    <location>
        <begin position="64"/>
        <end position="81"/>
    </location>
</feature>
<dbReference type="Proteomes" id="UP001141552">
    <property type="component" value="Unassembled WGS sequence"/>
</dbReference>
<dbReference type="OrthoDB" id="1933125at2759"/>
<dbReference type="GO" id="GO:0009903">
    <property type="term" value="P:chloroplast avoidance movement"/>
    <property type="evidence" value="ECO:0007669"/>
    <property type="project" value="TreeGrafter"/>
</dbReference>
<name>A0A9Q0J491_9ROSI</name>
<feature type="coiled-coil region" evidence="3">
    <location>
        <begin position="337"/>
        <end position="406"/>
    </location>
</feature>